<proteinExistence type="predicted"/>
<evidence type="ECO:0000313" key="1">
    <source>
        <dbReference type="EMBL" id="SAY39379.1"/>
    </source>
</evidence>
<dbReference type="RefSeq" id="WP_074457863.1">
    <property type="nucleotide sequence ID" value="NZ_FITM01000158.1"/>
</dbReference>
<gene>
    <name evidence="1" type="ORF">FLM9_1480</name>
</gene>
<keyword evidence="2" id="KW-1185">Reference proteome</keyword>
<sequence>MASSSPLSLSRSFTVEQYSRVIDRCQDVDELRSLAKLLLKVWRQQADLNEHYGAQLLQVKPAEGITPPWPEMQN</sequence>
<reference evidence="2" key="1">
    <citation type="submission" date="2016-02" db="EMBL/GenBank/DDBJ databases">
        <authorList>
            <person name="liu f."/>
        </authorList>
    </citation>
    <scope>NUCLEOTIDE SEQUENCE [LARGE SCALE GENOMIC DNA]</scope>
</reference>
<protein>
    <submittedName>
        <fullName evidence="1">Uncharacterized protein</fullName>
    </submittedName>
</protein>
<dbReference type="OrthoDB" id="560437at2"/>
<organism evidence="1 2">
    <name type="scientific">Candidatus Synechococcus spongiarum</name>
    <dbReference type="NCBI Taxonomy" id="431041"/>
    <lineage>
        <taxon>Bacteria</taxon>
        <taxon>Bacillati</taxon>
        <taxon>Cyanobacteriota</taxon>
        <taxon>Cyanophyceae</taxon>
        <taxon>Synechococcales</taxon>
        <taxon>Synechococcaceae</taxon>
        <taxon>Synechococcus</taxon>
    </lineage>
</organism>
<evidence type="ECO:0000313" key="2">
    <source>
        <dbReference type="Proteomes" id="UP000182631"/>
    </source>
</evidence>
<dbReference type="Proteomes" id="UP000182631">
    <property type="component" value="Unassembled WGS sequence"/>
</dbReference>
<dbReference type="EMBL" id="FITM01000158">
    <property type="protein sequence ID" value="SAY39379.1"/>
    <property type="molecule type" value="Genomic_DNA"/>
</dbReference>
<dbReference type="AlphaFoldDB" id="A0A164Z6L6"/>
<accession>A0A164Z6L6</accession>
<name>A0A164Z6L6_9SYNE</name>